<organism evidence="1">
    <name type="scientific">candidate division WOR-3 bacterium</name>
    <dbReference type="NCBI Taxonomy" id="2052148"/>
    <lineage>
        <taxon>Bacteria</taxon>
        <taxon>Bacteria division WOR-3</taxon>
    </lineage>
</organism>
<comment type="caution">
    <text evidence="1">The sequence shown here is derived from an EMBL/GenBank/DDBJ whole genome shotgun (WGS) entry which is preliminary data.</text>
</comment>
<sequence>MNGVNKFIFLFFLLVSILLAYAPEDSNYQYLLDKQLAHYFQSWEIVFDSTKNGMRTSQGCLDLLNWYINLELRYEAYLSKILGIRYQNHFIGDYNVHISNHYFQPFFQLKENARLFLSITTHYYKGEDEIGIGYFVGKDYLNFLEVFSLVENFDRNFSLQATAAGPDKIIYKNFMYPVKLKLTYNRNWSKGRFRTEILFGKKYRLESTDEPPTYREEGYSHTWYIRFWQDFRRFRFGFLNELKWSLKDTQNSGLNIREKIFDDMPELQFTYRLNEKWIPNLYLNYNYKNEEDTLFYERNVFAYLVDFEFYPDGNFVWHFGTQRNFYQNNLGHKIKERRINLGLEYRYKNLWFYLVEAMEGDFPTPKYLHNHTYLQLMLIF</sequence>
<dbReference type="AlphaFoldDB" id="A0A7V1EI14"/>
<evidence type="ECO:0008006" key="2">
    <source>
        <dbReference type="Google" id="ProtNLM"/>
    </source>
</evidence>
<reference evidence="1" key="1">
    <citation type="journal article" date="2020" name="mSystems">
        <title>Genome- and Community-Level Interaction Insights into Carbon Utilization and Element Cycling Functions of Hydrothermarchaeota in Hydrothermal Sediment.</title>
        <authorList>
            <person name="Zhou Z."/>
            <person name="Liu Y."/>
            <person name="Xu W."/>
            <person name="Pan J."/>
            <person name="Luo Z.H."/>
            <person name="Li M."/>
        </authorList>
    </citation>
    <scope>NUCLEOTIDE SEQUENCE [LARGE SCALE GENOMIC DNA]</scope>
    <source>
        <strain evidence="1">SpSt-258</strain>
    </source>
</reference>
<proteinExistence type="predicted"/>
<gene>
    <name evidence="1" type="ORF">ENP86_06670</name>
</gene>
<evidence type="ECO:0000313" key="1">
    <source>
        <dbReference type="EMBL" id="HDY59219.1"/>
    </source>
</evidence>
<dbReference type="EMBL" id="DSKY01000016">
    <property type="protein sequence ID" value="HDY59219.1"/>
    <property type="molecule type" value="Genomic_DNA"/>
</dbReference>
<name>A0A7V1EI14_UNCW3</name>
<protein>
    <recommendedName>
        <fullName evidence="2">Alginate export domain-containing protein</fullName>
    </recommendedName>
</protein>
<accession>A0A7V1EI14</accession>